<evidence type="ECO:0000313" key="1">
    <source>
        <dbReference type="EMBL" id="BCU08333.1"/>
    </source>
</evidence>
<dbReference type="EMBL" id="AP024564">
    <property type="protein sequence ID" value="BCU08333.1"/>
    <property type="molecule type" value="Genomic_DNA"/>
</dbReference>
<proteinExistence type="predicted"/>
<accession>A0ABM7QQP6</accession>
<geneLocation type="plasmid" evidence="1 2">
    <name>pAt1</name>
</geneLocation>
<dbReference type="Proteomes" id="UP000680679">
    <property type="component" value="Plasmid pAt1"/>
</dbReference>
<reference evidence="1 2" key="1">
    <citation type="submission" date="2021-04" db="EMBL/GenBank/DDBJ databases">
        <title>Complete genome sequencing of Allochromatium tepidum strain NZ.</title>
        <authorList>
            <person name="Tsukatani Y."/>
            <person name="Mori H."/>
        </authorList>
    </citation>
    <scope>NUCLEOTIDE SEQUENCE [LARGE SCALE GENOMIC DNA]</scope>
    <source>
        <strain evidence="1 2">NZ</strain>
        <plasmid evidence="1 2">pAt1</plasmid>
    </source>
</reference>
<keyword evidence="1" id="KW-0614">Plasmid</keyword>
<protein>
    <submittedName>
        <fullName evidence="1">Uncharacterized protein</fullName>
    </submittedName>
</protein>
<keyword evidence="2" id="KW-1185">Reference proteome</keyword>
<organism evidence="1 2">
    <name type="scientific">Allochromatium tepidum</name>
    <dbReference type="NCBI Taxonomy" id="553982"/>
    <lineage>
        <taxon>Bacteria</taxon>
        <taxon>Pseudomonadati</taxon>
        <taxon>Pseudomonadota</taxon>
        <taxon>Gammaproteobacteria</taxon>
        <taxon>Chromatiales</taxon>
        <taxon>Chromatiaceae</taxon>
        <taxon>Allochromatium</taxon>
    </lineage>
</organism>
<dbReference type="RefSeq" id="WP_213382149.1">
    <property type="nucleotide sequence ID" value="NZ_AP024564.1"/>
</dbReference>
<name>A0ABM7QQP6_9GAMM</name>
<gene>
    <name evidence="1" type="ORF">Atep_30100</name>
</gene>
<sequence>MIPLHEADKPHKYAYVAGCRNVAWLVGKIHEIDHEKKIIKITRSADESKLIPIHLERGDRIPDDFKVADNVKLICHVYSGIKGDDDDDVKAGRHARLVAKMIDRPTLLDMRTTGDFSQLDLSGNDGAFESFELPETFTPVSNTIELAGFVDGAPMLVRDQDHERDRLIFMLRQAESPQLLIPVEIAGKHAPSYRKVVTVGMAVFVTGIVMSAKRPDNGESVAAIRSNHVRKAVPSRDFQFETLPDWVKAIRIRWANHVQQERARAAAMEAARQAQAIALSLSA</sequence>
<evidence type="ECO:0000313" key="2">
    <source>
        <dbReference type="Proteomes" id="UP000680679"/>
    </source>
</evidence>